<comment type="caution">
    <text evidence="1">The sequence shown here is derived from an EMBL/GenBank/DDBJ whole genome shotgun (WGS) entry which is preliminary data.</text>
</comment>
<dbReference type="AlphaFoldDB" id="A0A8J2LZR9"/>
<proteinExistence type="predicted"/>
<name>A0A8J2LZR9_9BILA</name>
<dbReference type="EMBL" id="CAKAEH010000949">
    <property type="protein sequence ID" value="CAG9532324.1"/>
    <property type="molecule type" value="Genomic_DNA"/>
</dbReference>
<evidence type="ECO:0000313" key="2">
    <source>
        <dbReference type="Proteomes" id="UP000746747"/>
    </source>
</evidence>
<reference evidence="1" key="1">
    <citation type="submission" date="2021-09" db="EMBL/GenBank/DDBJ databases">
        <authorList>
            <consortium name="Pathogen Informatics"/>
        </authorList>
    </citation>
    <scope>NUCLEOTIDE SEQUENCE</scope>
</reference>
<keyword evidence="2" id="KW-1185">Reference proteome</keyword>
<accession>A0A8J2LZR9</accession>
<gene>
    <name evidence="1" type="ORF">CJOHNSTONI_LOCUS2639</name>
</gene>
<dbReference type="Proteomes" id="UP000746747">
    <property type="component" value="Unassembled WGS sequence"/>
</dbReference>
<protein>
    <submittedName>
        <fullName evidence="1">Uncharacterized protein</fullName>
    </submittedName>
</protein>
<sequence>MAGKKIIKLKQNENIMIDSPNESSQSSDVNLARSFDNTEIKTMREIPLNKLLNLKKDMNMMGRNKSQIIIPIKSNINIAEDEMAQSSTGNSEEAENKK</sequence>
<organism evidence="1 2">
    <name type="scientific">Cercopithifilaria johnstoni</name>
    <dbReference type="NCBI Taxonomy" id="2874296"/>
    <lineage>
        <taxon>Eukaryota</taxon>
        <taxon>Metazoa</taxon>
        <taxon>Ecdysozoa</taxon>
        <taxon>Nematoda</taxon>
        <taxon>Chromadorea</taxon>
        <taxon>Rhabditida</taxon>
        <taxon>Spirurina</taxon>
        <taxon>Spiruromorpha</taxon>
        <taxon>Filarioidea</taxon>
        <taxon>Onchocercidae</taxon>
        <taxon>Cercopithifilaria</taxon>
    </lineage>
</organism>
<evidence type="ECO:0000313" key="1">
    <source>
        <dbReference type="EMBL" id="CAG9532324.1"/>
    </source>
</evidence>